<keyword evidence="3" id="KW-1185">Reference proteome</keyword>
<evidence type="ECO:0000313" key="3">
    <source>
        <dbReference type="Proteomes" id="UP000037820"/>
    </source>
</evidence>
<comment type="caution">
    <text evidence="2">The sequence shown here is derived from an EMBL/GenBank/DDBJ whole genome shotgun (WGS) entry which is preliminary data.</text>
</comment>
<reference evidence="2 3" key="1">
    <citation type="submission" date="2015-07" db="EMBL/GenBank/DDBJ databases">
        <title>Whole genome sequencing of endophytes isolated from poison ivy (Toxicodendron radicans).</title>
        <authorList>
            <person name="Tran P.N."/>
            <person name="Lee Y.P."/>
            <person name="Gan H.M."/>
            <person name="Savka M.A."/>
        </authorList>
    </citation>
    <scope>NUCLEOTIDE SEQUENCE [LARGE SCALE GENOMIC DNA]</scope>
    <source>
        <strain evidence="2 3">RIT-PI-g</strain>
    </source>
</reference>
<proteinExistence type="predicted"/>
<name>A0ABR5M407_9PSED</name>
<dbReference type="EMBL" id="LHOY01000032">
    <property type="protein sequence ID" value="KPG73115.1"/>
    <property type="molecule type" value="Genomic_DNA"/>
</dbReference>
<feature type="signal peptide" evidence="1">
    <location>
        <begin position="1"/>
        <end position="25"/>
    </location>
</feature>
<evidence type="ECO:0000256" key="1">
    <source>
        <dbReference type="SAM" id="SignalP"/>
    </source>
</evidence>
<dbReference type="RefSeq" id="WP_046068386.1">
    <property type="nucleotide sequence ID" value="NZ_LHOY01000032.1"/>
</dbReference>
<feature type="chain" id="PRO_5045478292" description="Lipoprotein" evidence="1">
    <location>
        <begin position="26"/>
        <end position="144"/>
    </location>
</feature>
<dbReference type="Proteomes" id="UP000037820">
    <property type="component" value="Unassembled WGS sequence"/>
</dbReference>
<keyword evidence="1" id="KW-0732">Signal</keyword>
<sequence>MNNPLKSLLISTVLTSAFFSTGVIAQTASPAAVKETAAITADNALLLTVFLRHDQSRSLSELRAQLHKQDFFKSFPPPGIEVVSWNITMGIGHIIVLRLPASKLVALNMALESTAWGPYKTEFFPSYDYRDIFQGLQKKAQESN</sequence>
<protein>
    <recommendedName>
        <fullName evidence="4">Lipoprotein</fullName>
    </recommendedName>
</protein>
<evidence type="ECO:0008006" key="4">
    <source>
        <dbReference type="Google" id="ProtNLM"/>
    </source>
</evidence>
<organism evidence="2 3">
    <name type="scientific">Pseudomonas libanensis</name>
    <dbReference type="NCBI Taxonomy" id="75588"/>
    <lineage>
        <taxon>Bacteria</taxon>
        <taxon>Pseudomonadati</taxon>
        <taxon>Pseudomonadota</taxon>
        <taxon>Gammaproteobacteria</taxon>
        <taxon>Pseudomonadales</taxon>
        <taxon>Pseudomonadaceae</taxon>
        <taxon>Pseudomonas</taxon>
    </lineage>
</organism>
<evidence type="ECO:0000313" key="2">
    <source>
        <dbReference type="EMBL" id="KPG73115.1"/>
    </source>
</evidence>
<accession>A0ABR5M407</accession>
<gene>
    <name evidence="2" type="ORF">AEQ48_19045</name>
</gene>